<dbReference type="KEGG" id="skr:BRX40_08225"/>
<proteinExistence type="inferred from homology"/>
<dbReference type="InterPro" id="IPR050710">
    <property type="entry name" value="Band7/mec-2_domain"/>
</dbReference>
<dbReference type="EMBL" id="CP018820">
    <property type="protein sequence ID" value="APR52420.1"/>
    <property type="molecule type" value="Genomic_DNA"/>
</dbReference>
<evidence type="ECO:0000256" key="2">
    <source>
        <dbReference type="ARBA" id="ARBA00006971"/>
    </source>
</evidence>
<evidence type="ECO:0000256" key="6">
    <source>
        <dbReference type="SAM" id="Coils"/>
    </source>
</evidence>
<evidence type="ECO:0000256" key="7">
    <source>
        <dbReference type="SAM" id="MobiDB-lite"/>
    </source>
</evidence>
<keyword evidence="12" id="KW-1185">Reference proteome</keyword>
<evidence type="ECO:0000256" key="4">
    <source>
        <dbReference type="ARBA" id="ARBA00022989"/>
    </source>
</evidence>
<accession>A0A1L6JA90</accession>
<keyword evidence="5 8" id="KW-0472">Membrane</keyword>
<dbReference type="STRING" id="93064.BRX40_08225"/>
<dbReference type="Gene3D" id="3.30.479.30">
    <property type="entry name" value="Band 7 domain"/>
    <property type="match status" value="1"/>
</dbReference>
<evidence type="ECO:0000313" key="12">
    <source>
        <dbReference type="Proteomes" id="UP000185161"/>
    </source>
</evidence>
<evidence type="ECO:0000256" key="1">
    <source>
        <dbReference type="ARBA" id="ARBA00004167"/>
    </source>
</evidence>
<evidence type="ECO:0000256" key="3">
    <source>
        <dbReference type="ARBA" id="ARBA00022692"/>
    </source>
</evidence>
<evidence type="ECO:0000313" key="11">
    <source>
        <dbReference type="EMBL" id="RSV01432.1"/>
    </source>
</evidence>
<dbReference type="InterPro" id="IPR010201">
    <property type="entry name" value="HflK"/>
</dbReference>
<feature type="compositionally biased region" description="Low complexity" evidence="7">
    <location>
        <begin position="369"/>
        <end position="386"/>
    </location>
</feature>
<dbReference type="GO" id="GO:0016020">
    <property type="term" value="C:membrane"/>
    <property type="evidence" value="ECO:0007669"/>
    <property type="project" value="UniProtKB-SubCell"/>
</dbReference>
<feature type="region of interest" description="Disordered" evidence="7">
    <location>
        <begin position="363"/>
        <end position="392"/>
    </location>
</feature>
<reference evidence="11 13" key="3">
    <citation type="submission" date="2018-07" db="EMBL/GenBank/DDBJ databases">
        <title>Genomic and Epidemiologic Investigation of an Indolent Hospital Outbreak.</title>
        <authorList>
            <person name="Johnson R.C."/>
            <person name="Deming C."/>
            <person name="Conlan S."/>
            <person name="Zellmer C.J."/>
            <person name="Michelin A.V."/>
            <person name="Lee-Lin S."/>
            <person name="Thomas P.J."/>
            <person name="Park M."/>
            <person name="Weingarten R.A."/>
            <person name="Less J."/>
            <person name="Dekker J.P."/>
            <person name="Frank K.M."/>
            <person name="Musser K.A."/>
            <person name="Mcquiston J.R."/>
            <person name="Henderson D.K."/>
            <person name="Lau A.F."/>
            <person name="Palmore T.N."/>
            <person name="Segre J.A."/>
        </authorList>
    </citation>
    <scope>NUCLEOTIDE SEQUENCE [LARGE SCALE GENOMIC DNA]</scope>
    <source>
        <strain evidence="11 13">SK-NIH.Env10_0317</strain>
    </source>
</reference>
<dbReference type="AlphaFoldDB" id="A0A1L6JA90"/>
<feature type="transmembrane region" description="Helical" evidence="8">
    <location>
        <begin position="105"/>
        <end position="127"/>
    </location>
</feature>
<dbReference type="SMART" id="SM00244">
    <property type="entry name" value="PHB"/>
    <property type="match status" value="1"/>
</dbReference>
<feature type="compositionally biased region" description="Gly residues" evidence="7">
    <location>
        <begin position="29"/>
        <end position="57"/>
    </location>
</feature>
<comment type="subcellular location">
    <subcellularLocation>
        <location evidence="1">Membrane</location>
        <topology evidence="1">Single-pass membrane protein</topology>
    </subcellularLocation>
</comment>
<dbReference type="OrthoDB" id="9779595at2"/>
<comment type="similarity">
    <text evidence="2">Belongs to the band 7/mec-2 family. HflK subfamily.</text>
</comment>
<dbReference type="PANTHER" id="PTHR43327">
    <property type="entry name" value="STOMATIN-LIKE PROTEIN 2, MITOCHONDRIAL"/>
    <property type="match status" value="1"/>
</dbReference>
<feature type="coiled-coil region" evidence="6">
    <location>
        <begin position="279"/>
        <end position="306"/>
    </location>
</feature>
<dbReference type="Pfam" id="PF01145">
    <property type="entry name" value="Band_7"/>
    <property type="match status" value="1"/>
</dbReference>
<dbReference type="Proteomes" id="UP000185161">
    <property type="component" value="Chromosome"/>
</dbReference>
<dbReference type="PANTHER" id="PTHR43327:SF2">
    <property type="entry name" value="MODULATOR OF FTSH PROTEASE HFLK"/>
    <property type="match status" value="1"/>
</dbReference>
<organism evidence="10 12">
    <name type="scientific">Sphingomonas koreensis</name>
    <dbReference type="NCBI Taxonomy" id="93064"/>
    <lineage>
        <taxon>Bacteria</taxon>
        <taxon>Pseudomonadati</taxon>
        <taxon>Pseudomonadota</taxon>
        <taxon>Alphaproteobacteria</taxon>
        <taxon>Sphingomonadales</taxon>
        <taxon>Sphingomonadaceae</taxon>
        <taxon>Sphingomonas</taxon>
    </lineage>
</organism>
<dbReference type="GeneID" id="44132542"/>
<dbReference type="GO" id="GO:0006508">
    <property type="term" value="P:proteolysis"/>
    <property type="evidence" value="ECO:0007669"/>
    <property type="project" value="UniProtKB-KW"/>
</dbReference>
<evidence type="ECO:0000256" key="8">
    <source>
        <dbReference type="SAM" id="Phobius"/>
    </source>
</evidence>
<gene>
    <name evidence="10" type="ORF">BRX40_08225</name>
    <name evidence="11" type="ORF">CA257_14645</name>
</gene>
<dbReference type="InterPro" id="IPR001107">
    <property type="entry name" value="Band_7"/>
</dbReference>
<reference evidence="10" key="1">
    <citation type="submission" date="2016-12" db="EMBL/GenBank/DDBJ databases">
        <title>Whole genome sequencing of Sphingomonas koreensis.</title>
        <authorList>
            <person name="Conlan S."/>
            <person name="Thomas P.J."/>
            <person name="Mullikin J."/>
            <person name="Palmore T.N."/>
            <person name="Frank K.M."/>
            <person name="Segre J.A."/>
        </authorList>
    </citation>
    <scope>NUCLEOTIDE SEQUENCE</scope>
    <source>
        <strain evidence="10">ABOJV</strain>
    </source>
</reference>
<keyword evidence="3 8" id="KW-0812">Transmembrane</keyword>
<keyword evidence="6" id="KW-0175">Coiled coil</keyword>
<dbReference type="InterPro" id="IPR036013">
    <property type="entry name" value="Band_7/SPFH_dom_sf"/>
</dbReference>
<evidence type="ECO:0000313" key="13">
    <source>
        <dbReference type="Proteomes" id="UP000286681"/>
    </source>
</evidence>
<evidence type="ECO:0000259" key="9">
    <source>
        <dbReference type="SMART" id="SM00244"/>
    </source>
</evidence>
<keyword evidence="10" id="KW-0378">Hydrolase</keyword>
<dbReference type="EMBL" id="QQWO01000012">
    <property type="protein sequence ID" value="RSV01432.1"/>
    <property type="molecule type" value="Genomic_DNA"/>
</dbReference>
<dbReference type="RefSeq" id="WP_075151267.1">
    <property type="nucleotide sequence ID" value="NZ_CP018820.1"/>
</dbReference>
<dbReference type="SUPFAM" id="SSF117892">
    <property type="entry name" value="Band 7/SPFH domain"/>
    <property type="match status" value="1"/>
</dbReference>
<feature type="region of interest" description="Disordered" evidence="7">
    <location>
        <begin position="19"/>
        <end position="76"/>
    </location>
</feature>
<keyword evidence="10" id="KW-0645">Protease</keyword>
<name>A0A1L6JA90_9SPHN</name>
<reference evidence="12" key="2">
    <citation type="submission" date="2016-12" db="EMBL/GenBank/DDBJ databases">
        <title>Whole genome sequencing of Sphingomonas sp. ABOJV.</title>
        <authorList>
            <person name="Conlan S."/>
            <person name="Thomas P.J."/>
            <person name="Mullikin J."/>
            <person name="Palmore T.N."/>
            <person name="Frank K.M."/>
            <person name="Segre J.A."/>
        </authorList>
    </citation>
    <scope>NUCLEOTIDE SEQUENCE [LARGE SCALE GENOMIC DNA]</scope>
    <source>
        <strain evidence="12">ABOJV</strain>
    </source>
</reference>
<protein>
    <submittedName>
        <fullName evidence="10">Protease modulator HflK</fullName>
    </submittedName>
</protein>
<evidence type="ECO:0000256" key="5">
    <source>
        <dbReference type="ARBA" id="ARBA00023136"/>
    </source>
</evidence>
<evidence type="ECO:0000313" key="10">
    <source>
        <dbReference type="EMBL" id="APR52420.1"/>
    </source>
</evidence>
<dbReference type="GO" id="GO:0008233">
    <property type="term" value="F:peptidase activity"/>
    <property type="evidence" value="ECO:0007669"/>
    <property type="project" value="UniProtKB-KW"/>
</dbReference>
<sequence length="392" mass="41058">MAKLIGWIARAPGLWGVLSNENKGPQSPWGGGKGGNDGGDAGKGGGSGGGDDAGGGPRNPWAFPPEGKRGGRGSVTSLDDFLKRARKGGGGSGGGFPGGVPGKPVIFGGIAIVLLLWIAFTSFHVIAPEQRGVVAFFGKYSSTLEPGVRFTLPAPIASVKKINVQQIRTENFPATSGENLMLTQDQNIVDLAYSVRWDIANPEDYVFQIAKPEQTVRATAESAMRAAVAGVTLNDAIGPGRTVVEARVQQATQAILDEYNSGIRIQGVSIRGAAAPGAVDEAFKQVTAAQQESEGARNQARAYAQQIIALAQGEAAQFDKIYEQYKAAPDVTRRRLYYETMEAVLAKSNKTIVETNGVTPYLPLPAARGGTTQPSVQQGQQAQQGQPQGGAQ</sequence>
<feature type="domain" description="Band 7" evidence="9">
    <location>
        <begin position="121"/>
        <end position="291"/>
    </location>
</feature>
<dbReference type="CDD" id="cd03404">
    <property type="entry name" value="SPFH_HflK"/>
    <property type="match status" value="1"/>
</dbReference>
<keyword evidence="4 8" id="KW-1133">Transmembrane helix</keyword>
<dbReference type="Proteomes" id="UP000286681">
    <property type="component" value="Unassembled WGS sequence"/>
</dbReference>